<dbReference type="PROSITE" id="PS51257">
    <property type="entry name" value="PROKAR_LIPOPROTEIN"/>
    <property type="match status" value="1"/>
</dbReference>
<comment type="caution">
    <text evidence="1">The sequence shown here is derived from an EMBL/GenBank/DDBJ whole genome shotgun (WGS) entry which is preliminary data.</text>
</comment>
<evidence type="ECO:0000313" key="1">
    <source>
        <dbReference type="EMBL" id="PWW74579.1"/>
    </source>
</evidence>
<sequence>MARLPYLVILISSTACRTKLTSEYRAPPSSVQVLPGFPETTSLDLTKSILDRWASTVANEWNDKPDKRGNLPTLPVLRYIS</sequence>
<dbReference type="AlphaFoldDB" id="A0A317SJI7"/>
<gene>
    <name evidence="1" type="ORF">C7212DRAFT_327926</name>
</gene>
<keyword evidence="2" id="KW-1185">Reference proteome</keyword>
<proteinExistence type="predicted"/>
<accession>A0A317SJI7</accession>
<organism evidence="1 2">
    <name type="scientific">Tuber magnatum</name>
    <name type="common">white Piedmont truffle</name>
    <dbReference type="NCBI Taxonomy" id="42249"/>
    <lineage>
        <taxon>Eukaryota</taxon>
        <taxon>Fungi</taxon>
        <taxon>Dikarya</taxon>
        <taxon>Ascomycota</taxon>
        <taxon>Pezizomycotina</taxon>
        <taxon>Pezizomycetes</taxon>
        <taxon>Pezizales</taxon>
        <taxon>Tuberaceae</taxon>
        <taxon>Tuber</taxon>
    </lineage>
</organism>
<dbReference type="EMBL" id="PYWC01000059">
    <property type="protein sequence ID" value="PWW74579.1"/>
    <property type="molecule type" value="Genomic_DNA"/>
</dbReference>
<dbReference type="Proteomes" id="UP000246991">
    <property type="component" value="Unassembled WGS sequence"/>
</dbReference>
<evidence type="ECO:0000313" key="2">
    <source>
        <dbReference type="Proteomes" id="UP000246991"/>
    </source>
</evidence>
<protein>
    <submittedName>
        <fullName evidence="1">Uncharacterized protein</fullName>
    </submittedName>
</protein>
<name>A0A317SJI7_9PEZI</name>
<reference evidence="1 2" key="1">
    <citation type="submission" date="2018-03" db="EMBL/GenBank/DDBJ databases">
        <title>Genomes of Pezizomycetes fungi and the evolution of truffles.</title>
        <authorList>
            <person name="Murat C."/>
            <person name="Payen T."/>
            <person name="Noel B."/>
            <person name="Kuo A."/>
            <person name="Martin F.M."/>
        </authorList>
    </citation>
    <scope>NUCLEOTIDE SEQUENCE [LARGE SCALE GENOMIC DNA]</scope>
    <source>
        <strain evidence="1">091103-1</strain>
    </source>
</reference>